<dbReference type="Pfam" id="PF06159">
    <property type="entry name" value="TRAPPC13_N"/>
    <property type="match status" value="1"/>
</dbReference>
<comment type="similarity">
    <text evidence="1">Belongs to the TRAPPC13 family.</text>
</comment>
<feature type="domain" description="Trafficking protein particle complex subunit 13 C-terminal" evidence="3">
    <location>
        <begin position="313"/>
        <end position="404"/>
    </location>
</feature>
<dbReference type="GO" id="GO:1990072">
    <property type="term" value="C:TRAPPIII protein complex"/>
    <property type="evidence" value="ECO:0007669"/>
    <property type="project" value="TreeGrafter"/>
</dbReference>
<feature type="domain" description="Trafficking protein particle complex subunit 13 N-terminal" evidence="2">
    <location>
        <begin position="49"/>
        <end position="163"/>
    </location>
</feature>
<dbReference type="PANTHER" id="PTHR13134:SF3">
    <property type="entry name" value="TRAFFICKING PROTEIN PARTICLE COMPLEX SUBUNIT 13"/>
    <property type="match status" value="1"/>
</dbReference>
<dbReference type="InterPro" id="IPR010378">
    <property type="entry name" value="TRAPPC13"/>
</dbReference>
<reference evidence="4 5" key="1">
    <citation type="journal article" date="2023" name="Nat. Commun.">
        <title>Origin of minicircular mitochondrial genomes in red algae.</title>
        <authorList>
            <person name="Lee Y."/>
            <person name="Cho C.H."/>
            <person name="Lee Y.M."/>
            <person name="Park S.I."/>
            <person name="Yang J.H."/>
            <person name="West J.A."/>
            <person name="Bhattacharya D."/>
            <person name="Yoon H.S."/>
        </authorList>
    </citation>
    <scope>NUCLEOTIDE SEQUENCE [LARGE SCALE GENOMIC DNA]</scope>
    <source>
        <strain evidence="4 5">CCMP1338</strain>
        <tissue evidence="4">Whole cell</tissue>
    </source>
</reference>
<dbReference type="InterPro" id="IPR055427">
    <property type="entry name" value="TRAPPC13_N"/>
</dbReference>
<keyword evidence="5" id="KW-1185">Reference proteome</keyword>
<dbReference type="EMBL" id="JAMWBK010000006">
    <property type="protein sequence ID" value="KAJ8904192.1"/>
    <property type="molecule type" value="Genomic_DNA"/>
</dbReference>
<evidence type="ECO:0000259" key="2">
    <source>
        <dbReference type="Pfam" id="PF06159"/>
    </source>
</evidence>
<dbReference type="PANTHER" id="PTHR13134">
    <property type="entry name" value="TRAFFICKING PROTEIN PARTICLE COMPLEX SUBUNIT 13"/>
    <property type="match status" value="1"/>
</dbReference>
<accession>A0AAV8USX4</accession>
<dbReference type="Proteomes" id="UP001157974">
    <property type="component" value="Unassembled WGS sequence"/>
</dbReference>
<evidence type="ECO:0000313" key="4">
    <source>
        <dbReference type="EMBL" id="KAJ8904192.1"/>
    </source>
</evidence>
<dbReference type="AlphaFoldDB" id="A0AAV8USX4"/>
<evidence type="ECO:0000259" key="3">
    <source>
        <dbReference type="Pfam" id="PF23643"/>
    </source>
</evidence>
<proteinExistence type="inferred from homology"/>
<name>A0AAV8USX4_9RHOD</name>
<dbReference type="Pfam" id="PF23643">
    <property type="entry name" value="TRAPPC13_C"/>
    <property type="match status" value="1"/>
</dbReference>
<protein>
    <submittedName>
        <fullName evidence="4">Uncharacterized protein</fullName>
    </submittedName>
</protein>
<comment type="caution">
    <text evidence="4">The sequence shown here is derived from an EMBL/GenBank/DDBJ whole genome shotgun (WGS) entry which is preliminary data.</text>
</comment>
<organism evidence="4 5">
    <name type="scientific">Rhodosorus marinus</name>
    <dbReference type="NCBI Taxonomy" id="101924"/>
    <lineage>
        <taxon>Eukaryota</taxon>
        <taxon>Rhodophyta</taxon>
        <taxon>Stylonematophyceae</taxon>
        <taxon>Stylonematales</taxon>
        <taxon>Stylonemataceae</taxon>
        <taxon>Rhodosorus</taxon>
    </lineage>
</organism>
<evidence type="ECO:0000256" key="1">
    <source>
        <dbReference type="ARBA" id="ARBA00010785"/>
    </source>
</evidence>
<sequence length="409" mass="44432">MDEGKNPLVFRVMRLSGQVPSRRPPTSLIWGRAGGVEAGLEEKWEGEGVRCGVGTFSTLPSTFGNVYVGEQLRTCVNLYNRGELDVVLSRLKVDLELPDAQVINLFELPQENVNNYVLASENWLENVISVRLAHAGLHGIVCYAVFSDYRGESKPVKQVFRFTSFFPVKVALGRLPLPEEPHLSRNKFLLDFRLTSLMPYSMHFHSAELSAAPGVEAVDLNRNENDSAGDETPDVFSVTDAGTCSEDVVSFMFLIDVKDPSVVRTDKGKLNLGKLGVSWTAQGGGKGQLSNIAAAVDAPKARDEVEVRISAVPTKIEAHVPFVAMFEVRNNTQNSIQLYLQVRRDKVGDVVPVGASGRALGPVAGQSATTMYFSLLALSPGTHRLSGVRVVDIDSGNTYSADAPQVVAV</sequence>
<dbReference type="InterPro" id="IPR055428">
    <property type="entry name" value="TRAPPC13_C"/>
</dbReference>
<gene>
    <name evidence="4" type="ORF">NDN08_000719</name>
</gene>
<evidence type="ECO:0000313" key="5">
    <source>
        <dbReference type="Proteomes" id="UP001157974"/>
    </source>
</evidence>